<keyword evidence="11" id="KW-1185">Reference proteome</keyword>
<comment type="subcellular location">
    <subcellularLocation>
        <location evidence="1">Secreted</location>
    </subcellularLocation>
</comment>
<evidence type="ECO:0000313" key="10">
    <source>
        <dbReference type="EMBL" id="CAG5111505.1"/>
    </source>
</evidence>
<evidence type="ECO:0000256" key="6">
    <source>
        <dbReference type="ARBA" id="ARBA00023157"/>
    </source>
</evidence>
<keyword evidence="5 7" id="KW-0720">Serine protease</keyword>
<organism evidence="10 11">
    <name type="scientific">Oikopleura dioica</name>
    <name type="common">Tunicate</name>
    <dbReference type="NCBI Taxonomy" id="34765"/>
    <lineage>
        <taxon>Eukaryota</taxon>
        <taxon>Metazoa</taxon>
        <taxon>Chordata</taxon>
        <taxon>Tunicata</taxon>
        <taxon>Appendicularia</taxon>
        <taxon>Copelata</taxon>
        <taxon>Oikopleuridae</taxon>
        <taxon>Oikopleura</taxon>
    </lineage>
</organism>
<keyword evidence="8" id="KW-0812">Transmembrane</keyword>
<accession>A0ABN7T7F8</accession>
<dbReference type="CDD" id="cd00190">
    <property type="entry name" value="Tryp_SPc"/>
    <property type="match status" value="1"/>
</dbReference>
<reference evidence="10 11" key="1">
    <citation type="submission" date="2021-04" db="EMBL/GenBank/DDBJ databases">
        <authorList>
            <person name="Bliznina A."/>
        </authorList>
    </citation>
    <scope>NUCLEOTIDE SEQUENCE [LARGE SCALE GENOMIC DNA]</scope>
</reference>
<feature type="transmembrane region" description="Helical" evidence="8">
    <location>
        <begin position="7"/>
        <end position="28"/>
    </location>
</feature>
<dbReference type="InterPro" id="IPR009003">
    <property type="entry name" value="Peptidase_S1_PA"/>
</dbReference>
<dbReference type="SMART" id="SM00020">
    <property type="entry name" value="Tryp_SPc"/>
    <property type="match status" value="1"/>
</dbReference>
<dbReference type="PROSITE" id="PS00134">
    <property type="entry name" value="TRYPSIN_HIS"/>
    <property type="match status" value="1"/>
</dbReference>
<dbReference type="InterPro" id="IPR043504">
    <property type="entry name" value="Peptidase_S1_PA_chymotrypsin"/>
</dbReference>
<evidence type="ECO:0000256" key="8">
    <source>
        <dbReference type="SAM" id="Phobius"/>
    </source>
</evidence>
<proteinExistence type="predicted"/>
<feature type="domain" description="Peptidase S1" evidence="9">
    <location>
        <begin position="26"/>
        <end position="256"/>
    </location>
</feature>
<evidence type="ECO:0000256" key="4">
    <source>
        <dbReference type="ARBA" id="ARBA00022801"/>
    </source>
</evidence>
<evidence type="ECO:0000256" key="7">
    <source>
        <dbReference type="RuleBase" id="RU363034"/>
    </source>
</evidence>
<dbReference type="PANTHER" id="PTHR24264">
    <property type="entry name" value="TRYPSIN-RELATED"/>
    <property type="match status" value="1"/>
</dbReference>
<keyword evidence="4 7" id="KW-0378">Hydrolase</keyword>
<dbReference type="InterPro" id="IPR018114">
    <property type="entry name" value="TRYPSIN_HIS"/>
</dbReference>
<dbReference type="InterPro" id="IPR001254">
    <property type="entry name" value="Trypsin_dom"/>
</dbReference>
<dbReference type="InterPro" id="IPR050127">
    <property type="entry name" value="Serine_Proteases_S1"/>
</dbReference>
<keyword evidence="6" id="KW-1015">Disulfide bond</keyword>
<name>A0ABN7T7F8_OIKDI</name>
<gene>
    <name evidence="10" type="ORF">OKIOD_LOCUS14573</name>
</gene>
<protein>
    <submittedName>
        <fullName evidence="10">Oidioi.mRNA.OKI2018_I69.chr2.g5808.t1.cds</fullName>
    </submittedName>
</protein>
<sequence>MEVKNKIFLSGFHGLGSIYLLMSMFITIRKSGRTEICAGSLIDPGWVLSAAHCFDNGLADSSQIGVWGGHPEQRQGVLKQVKRGGIHIERRWDDEKVQYDLALLELETPFDPFEDRVALISISDEDRVPAGATCFVAGWGMTELGKSSTVVRQALVKIVDFETCSKGWKDIDNKTQICALGNEFVSNDPSVDLSGPRVSDSCQGDSGGPLYCNTTENAFLLYGAVSYGPRDCGTPGKPGVYTRLSFFRGDIEELLQKKLSTEPIVYNATLEHNRFMNGSTSKTKINANVLALLLYKLLF</sequence>
<evidence type="ECO:0000256" key="1">
    <source>
        <dbReference type="ARBA" id="ARBA00004613"/>
    </source>
</evidence>
<dbReference type="PROSITE" id="PS00135">
    <property type="entry name" value="TRYPSIN_SER"/>
    <property type="match status" value="1"/>
</dbReference>
<dbReference type="EMBL" id="OU015567">
    <property type="protein sequence ID" value="CAG5111505.1"/>
    <property type="molecule type" value="Genomic_DNA"/>
</dbReference>
<keyword evidence="2" id="KW-0964">Secreted</keyword>
<evidence type="ECO:0000256" key="5">
    <source>
        <dbReference type="ARBA" id="ARBA00022825"/>
    </source>
</evidence>
<evidence type="ECO:0000256" key="2">
    <source>
        <dbReference type="ARBA" id="ARBA00022525"/>
    </source>
</evidence>
<dbReference type="Proteomes" id="UP001158576">
    <property type="component" value="Chromosome 2"/>
</dbReference>
<dbReference type="PROSITE" id="PS50240">
    <property type="entry name" value="TRYPSIN_DOM"/>
    <property type="match status" value="1"/>
</dbReference>
<keyword evidence="8" id="KW-1133">Transmembrane helix</keyword>
<dbReference type="PANTHER" id="PTHR24264:SF65">
    <property type="entry name" value="SRCR DOMAIN-CONTAINING PROTEIN"/>
    <property type="match status" value="1"/>
</dbReference>
<evidence type="ECO:0000256" key="3">
    <source>
        <dbReference type="ARBA" id="ARBA00022670"/>
    </source>
</evidence>
<keyword evidence="8" id="KW-0472">Membrane</keyword>
<dbReference type="SUPFAM" id="SSF50494">
    <property type="entry name" value="Trypsin-like serine proteases"/>
    <property type="match status" value="1"/>
</dbReference>
<evidence type="ECO:0000259" key="9">
    <source>
        <dbReference type="PROSITE" id="PS50240"/>
    </source>
</evidence>
<dbReference type="InterPro" id="IPR033116">
    <property type="entry name" value="TRYPSIN_SER"/>
</dbReference>
<dbReference type="InterPro" id="IPR001314">
    <property type="entry name" value="Peptidase_S1A"/>
</dbReference>
<dbReference type="PRINTS" id="PR00722">
    <property type="entry name" value="CHYMOTRYPSIN"/>
</dbReference>
<evidence type="ECO:0000313" key="11">
    <source>
        <dbReference type="Proteomes" id="UP001158576"/>
    </source>
</evidence>
<dbReference type="Gene3D" id="2.40.10.10">
    <property type="entry name" value="Trypsin-like serine proteases"/>
    <property type="match status" value="1"/>
</dbReference>
<keyword evidence="3 7" id="KW-0645">Protease</keyword>
<dbReference type="Pfam" id="PF00089">
    <property type="entry name" value="Trypsin"/>
    <property type="match status" value="1"/>
</dbReference>